<proteinExistence type="inferred from homology"/>
<feature type="compositionally biased region" description="Acidic residues" evidence="5">
    <location>
        <begin position="169"/>
        <end position="183"/>
    </location>
</feature>
<dbReference type="EMBL" id="CAUEEQ010014868">
    <property type="protein sequence ID" value="CAJ0938695.1"/>
    <property type="molecule type" value="Genomic_DNA"/>
</dbReference>
<evidence type="ECO:0000256" key="5">
    <source>
        <dbReference type="SAM" id="MobiDB-lite"/>
    </source>
</evidence>
<organism evidence="6 7">
    <name type="scientific">Ranitomeya imitator</name>
    <name type="common">mimic poison frog</name>
    <dbReference type="NCBI Taxonomy" id="111125"/>
    <lineage>
        <taxon>Eukaryota</taxon>
        <taxon>Metazoa</taxon>
        <taxon>Chordata</taxon>
        <taxon>Craniata</taxon>
        <taxon>Vertebrata</taxon>
        <taxon>Euteleostomi</taxon>
        <taxon>Amphibia</taxon>
        <taxon>Batrachia</taxon>
        <taxon>Anura</taxon>
        <taxon>Neobatrachia</taxon>
        <taxon>Hyloidea</taxon>
        <taxon>Dendrobatidae</taxon>
        <taxon>Dendrobatinae</taxon>
        <taxon>Ranitomeya</taxon>
    </lineage>
</organism>
<name>A0ABN9LGT3_9NEOB</name>
<dbReference type="Pfam" id="PF10273">
    <property type="entry name" value="WGG"/>
    <property type="match status" value="1"/>
</dbReference>
<feature type="compositionally biased region" description="Low complexity" evidence="5">
    <location>
        <begin position="186"/>
        <end position="200"/>
    </location>
</feature>
<keyword evidence="4" id="KW-0698">rRNA processing</keyword>
<dbReference type="Proteomes" id="UP001176940">
    <property type="component" value="Unassembled WGS sequence"/>
</dbReference>
<protein>
    <recommendedName>
        <fullName evidence="3">Pre-rRNA-processing protein TSR2 homolog</fullName>
    </recommendedName>
</protein>
<comment type="function">
    <text evidence="1">May be involved in 20S pre-rRNA processing.</text>
</comment>
<reference evidence="6" key="1">
    <citation type="submission" date="2023-07" db="EMBL/GenBank/DDBJ databases">
        <authorList>
            <person name="Stuckert A."/>
        </authorList>
    </citation>
    <scope>NUCLEOTIDE SEQUENCE</scope>
</reference>
<evidence type="ECO:0000313" key="7">
    <source>
        <dbReference type="Proteomes" id="UP001176940"/>
    </source>
</evidence>
<evidence type="ECO:0000313" key="6">
    <source>
        <dbReference type="EMBL" id="CAJ0938695.1"/>
    </source>
</evidence>
<dbReference type="PANTHER" id="PTHR21250">
    <property type="entry name" value="PRE-RRNA-PROCESSING PROTEIN TSR2 HOMOLOG"/>
    <property type="match status" value="1"/>
</dbReference>
<evidence type="ECO:0000256" key="3">
    <source>
        <dbReference type="ARBA" id="ARBA00017551"/>
    </source>
</evidence>
<accession>A0ABN9LGT3</accession>
<comment type="caution">
    <text evidence="6">The sequence shown here is derived from an EMBL/GenBank/DDBJ whole genome shotgun (WGS) entry which is preliminary data.</text>
</comment>
<comment type="similarity">
    <text evidence="2">Belongs to the TSR2 family.</text>
</comment>
<evidence type="ECO:0000256" key="1">
    <source>
        <dbReference type="ARBA" id="ARBA00002210"/>
    </source>
</evidence>
<dbReference type="InterPro" id="IPR019398">
    <property type="entry name" value="Pre-rRNA_process_TSR2"/>
</dbReference>
<keyword evidence="7" id="KW-1185">Reference proteome</keyword>
<sequence length="222" mass="25073">MRGRYSAPSSPQLTMGQRMRCNNASAAPVVWRCYRMHRPRRSWKSQPTVNSGRESQDPRKELIAVENGFGGPHVQEKAQWMVGAVYEYFHTNSDLEQYEVEDTLQSILNEEFDIMVEDGSLPMIAQQLCMFYSQCRHGDTVSVKDKIAQLSQKKYNVKANVQEVRAAEDREESSSDESEEAMDCETIITTTPTATTSTASGGQPEDGEPEADGWTVVHRKKK</sequence>
<gene>
    <name evidence="6" type="ORF">RIMI_LOCUS7741894</name>
</gene>
<evidence type="ECO:0000256" key="4">
    <source>
        <dbReference type="ARBA" id="ARBA00022552"/>
    </source>
</evidence>
<feature type="region of interest" description="Disordered" evidence="5">
    <location>
        <begin position="164"/>
        <end position="222"/>
    </location>
</feature>
<evidence type="ECO:0000256" key="2">
    <source>
        <dbReference type="ARBA" id="ARBA00006524"/>
    </source>
</evidence>